<protein>
    <submittedName>
        <fullName evidence="2">Uncharacterized protein</fullName>
    </submittedName>
</protein>
<evidence type="ECO:0000313" key="2">
    <source>
        <dbReference type="EMBL" id="PZO13341.1"/>
    </source>
</evidence>
<dbReference type="AlphaFoldDB" id="A0A2W4VM43"/>
<evidence type="ECO:0000256" key="1">
    <source>
        <dbReference type="SAM" id="Phobius"/>
    </source>
</evidence>
<feature type="transmembrane region" description="Helical" evidence="1">
    <location>
        <begin position="12"/>
        <end position="36"/>
    </location>
</feature>
<keyword evidence="1" id="KW-0472">Membrane</keyword>
<dbReference type="Proteomes" id="UP000249354">
    <property type="component" value="Unassembled WGS sequence"/>
</dbReference>
<dbReference type="EMBL" id="QBMC01000127">
    <property type="protein sequence ID" value="PZO13341.1"/>
    <property type="molecule type" value="Genomic_DNA"/>
</dbReference>
<organism evidence="2 3">
    <name type="scientific">Leptolyngbya foveolarum</name>
    <dbReference type="NCBI Taxonomy" id="47253"/>
    <lineage>
        <taxon>Bacteria</taxon>
        <taxon>Bacillati</taxon>
        <taxon>Cyanobacteriota</taxon>
        <taxon>Cyanophyceae</taxon>
        <taxon>Leptolyngbyales</taxon>
        <taxon>Leptolyngbyaceae</taxon>
        <taxon>Leptolyngbya group</taxon>
        <taxon>Leptolyngbya</taxon>
    </lineage>
</organism>
<evidence type="ECO:0000313" key="3">
    <source>
        <dbReference type="Proteomes" id="UP000249354"/>
    </source>
</evidence>
<accession>A0A2W4VM43</accession>
<comment type="caution">
    <text evidence="2">The sequence shown here is derived from an EMBL/GenBank/DDBJ whole genome shotgun (WGS) entry which is preliminary data.</text>
</comment>
<sequence length="267" mass="29175">MPNRLETQTTTVWKALSLGLLIVAIAAVIIAAVSLTPVAGDVPSTEAAVLQKQLEFILKTNSAFLGFLGIIGALLTWFFKNNLQDAKVVAAQMVREEMDSHIKARVEEEFRYWEMSAKTERVIGQTLVDYYLPGGGAVPEELHLVKQRGFRQVSFCDRAEQIRRSEADVVIVDLQNAKGADGSAQVVTDKGKLTAESEQWAQRQIDTVRAVTGNGKVLVVYVRGTVAHLNSAELQQEYVLAANNQVTLVGHAGNGAYVALGARRKQQ</sequence>
<keyword evidence="1" id="KW-1133">Transmembrane helix</keyword>
<feature type="transmembrane region" description="Helical" evidence="1">
    <location>
        <begin position="56"/>
        <end position="79"/>
    </location>
</feature>
<name>A0A2W4VM43_9CYAN</name>
<keyword evidence="1" id="KW-0812">Transmembrane</keyword>
<proteinExistence type="predicted"/>
<gene>
    <name evidence="2" type="ORF">DCF25_16250</name>
</gene>
<reference evidence="2 3" key="2">
    <citation type="submission" date="2018-06" db="EMBL/GenBank/DDBJ databases">
        <title>Metagenomic assembly of (sub)arctic Cyanobacteria and their associated microbiome from non-axenic cultures.</title>
        <authorList>
            <person name="Baurain D."/>
        </authorList>
    </citation>
    <scope>NUCLEOTIDE SEQUENCE [LARGE SCALE GENOMIC DNA]</scope>
    <source>
        <strain evidence="2">ULC129bin1</strain>
    </source>
</reference>
<reference evidence="3" key="1">
    <citation type="submission" date="2018-04" db="EMBL/GenBank/DDBJ databases">
        <authorList>
            <person name="Cornet L."/>
        </authorList>
    </citation>
    <scope>NUCLEOTIDE SEQUENCE [LARGE SCALE GENOMIC DNA]</scope>
</reference>